<evidence type="ECO:0000313" key="3">
    <source>
        <dbReference type="Proteomes" id="UP000887013"/>
    </source>
</evidence>
<evidence type="ECO:0000256" key="1">
    <source>
        <dbReference type="SAM" id="Phobius"/>
    </source>
</evidence>
<reference evidence="2" key="1">
    <citation type="submission" date="2020-08" db="EMBL/GenBank/DDBJ databases">
        <title>Multicomponent nature underlies the extraordinary mechanical properties of spider dragline silk.</title>
        <authorList>
            <person name="Kono N."/>
            <person name="Nakamura H."/>
            <person name="Mori M."/>
            <person name="Yoshida Y."/>
            <person name="Ohtoshi R."/>
            <person name="Malay A.D."/>
            <person name="Moran D.A.P."/>
            <person name="Tomita M."/>
            <person name="Numata K."/>
            <person name="Arakawa K."/>
        </authorList>
    </citation>
    <scope>NUCLEOTIDE SEQUENCE</scope>
</reference>
<accession>A0A8X6MP70</accession>
<keyword evidence="3" id="KW-1185">Reference proteome</keyword>
<comment type="caution">
    <text evidence="2">The sequence shown here is derived from an EMBL/GenBank/DDBJ whole genome shotgun (WGS) entry which is preliminary data.</text>
</comment>
<gene>
    <name evidence="2" type="ORF">NPIL_384741</name>
</gene>
<dbReference type="AlphaFoldDB" id="A0A8X6MP70"/>
<protein>
    <submittedName>
        <fullName evidence="2">Uncharacterized protein</fullName>
    </submittedName>
</protein>
<organism evidence="2 3">
    <name type="scientific">Nephila pilipes</name>
    <name type="common">Giant wood spider</name>
    <name type="synonym">Nephila maculata</name>
    <dbReference type="NCBI Taxonomy" id="299642"/>
    <lineage>
        <taxon>Eukaryota</taxon>
        <taxon>Metazoa</taxon>
        <taxon>Ecdysozoa</taxon>
        <taxon>Arthropoda</taxon>
        <taxon>Chelicerata</taxon>
        <taxon>Arachnida</taxon>
        <taxon>Araneae</taxon>
        <taxon>Araneomorphae</taxon>
        <taxon>Entelegynae</taxon>
        <taxon>Araneoidea</taxon>
        <taxon>Nephilidae</taxon>
        <taxon>Nephila</taxon>
    </lineage>
</organism>
<proteinExistence type="predicted"/>
<keyword evidence="1" id="KW-0472">Membrane</keyword>
<dbReference type="Proteomes" id="UP000887013">
    <property type="component" value="Unassembled WGS sequence"/>
</dbReference>
<feature type="transmembrane region" description="Helical" evidence="1">
    <location>
        <begin position="42"/>
        <end position="61"/>
    </location>
</feature>
<name>A0A8X6MP70_NEPPI</name>
<evidence type="ECO:0000313" key="2">
    <source>
        <dbReference type="EMBL" id="GFS70670.1"/>
    </source>
</evidence>
<keyword evidence="1" id="KW-0812">Transmembrane</keyword>
<keyword evidence="1" id="KW-1133">Transmembrane helix</keyword>
<dbReference type="EMBL" id="BMAW01095554">
    <property type="protein sequence ID" value="GFS70670.1"/>
    <property type="molecule type" value="Genomic_DNA"/>
</dbReference>
<sequence length="114" mass="12781">MRKKCKVVFLLQVSVFESILKELESYCSTRSAHVLLFDLLDLFIALGAKIEISLVVALIILKKKLYGFIFCSMGPTPDPVSPPFLNVETSNLRRDSFEPDNVNCLITCPDRGTV</sequence>